<evidence type="ECO:0000313" key="6">
    <source>
        <dbReference type="Proteomes" id="UP001147653"/>
    </source>
</evidence>
<dbReference type="GO" id="GO:0005524">
    <property type="term" value="F:ATP binding"/>
    <property type="evidence" value="ECO:0007669"/>
    <property type="project" value="UniProtKB-KW"/>
</dbReference>
<dbReference type="PANTHER" id="PTHR42939:SF1">
    <property type="entry name" value="ABC TRANSPORTER ATP-BINDING PROTEIN ALBC-RELATED"/>
    <property type="match status" value="1"/>
</dbReference>
<dbReference type="Gene3D" id="3.40.50.300">
    <property type="entry name" value="P-loop containing nucleotide triphosphate hydrolases"/>
    <property type="match status" value="1"/>
</dbReference>
<dbReference type="AlphaFoldDB" id="A0A9X3NMD1"/>
<dbReference type="PANTHER" id="PTHR42939">
    <property type="entry name" value="ABC TRANSPORTER ATP-BINDING PROTEIN ALBC-RELATED"/>
    <property type="match status" value="1"/>
</dbReference>
<keyword evidence="6" id="KW-1185">Reference proteome</keyword>
<dbReference type="InterPro" id="IPR003439">
    <property type="entry name" value="ABC_transporter-like_ATP-bd"/>
</dbReference>
<dbReference type="InterPro" id="IPR051782">
    <property type="entry name" value="ABC_Transporter_VariousFunc"/>
</dbReference>
<keyword evidence="2" id="KW-0547">Nucleotide-binding</keyword>
<dbReference type="EMBL" id="JAPDDP010000067">
    <property type="protein sequence ID" value="MDA0184077.1"/>
    <property type="molecule type" value="Genomic_DNA"/>
</dbReference>
<reference evidence="5" key="1">
    <citation type="submission" date="2022-10" db="EMBL/GenBank/DDBJ databases">
        <title>The WGS of Solirubrobacter phytolaccae KCTC 29190.</title>
        <authorList>
            <person name="Jiang Z."/>
        </authorList>
    </citation>
    <scope>NUCLEOTIDE SEQUENCE</scope>
    <source>
        <strain evidence="5">KCTC 29190</strain>
    </source>
</reference>
<feature type="domain" description="ABC transporter" evidence="4">
    <location>
        <begin position="5"/>
        <end position="231"/>
    </location>
</feature>
<evidence type="ECO:0000256" key="3">
    <source>
        <dbReference type="ARBA" id="ARBA00022840"/>
    </source>
</evidence>
<accession>A0A9X3NMD1</accession>
<dbReference type="InterPro" id="IPR027417">
    <property type="entry name" value="P-loop_NTPase"/>
</dbReference>
<name>A0A9X3NMD1_9ACTN</name>
<dbReference type="PROSITE" id="PS50893">
    <property type="entry name" value="ABC_TRANSPORTER_2"/>
    <property type="match status" value="1"/>
</dbReference>
<dbReference type="SUPFAM" id="SSF52540">
    <property type="entry name" value="P-loop containing nucleoside triphosphate hydrolases"/>
    <property type="match status" value="1"/>
</dbReference>
<dbReference type="InterPro" id="IPR003593">
    <property type="entry name" value="AAA+_ATPase"/>
</dbReference>
<evidence type="ECO:0000256" key="2">
    <source>
        <dbReference type="ARBA" id="ARBA00022741"/>
    </source>
</evidence>
<evidence type="ECO:0000256" key="1">
    <source>
        <dbReference type="ARBA" id="ARBA00022448"/>
    </source>
</evidence>
<gene>
    <name evidence="5" type="ORF">OJ997_27460</name>
</gene>
<sequence>MSAAIVADRLGKRYGTQRALHDCTLEVPAGSVTALVGPNGAGKTTLLHLIVGLTEPTDGSISVLGASPRAQPTRVLPRIGFVAQDHPLERRFRVGEMLTLGRKLNPRWDDALALEWLHARGIALERRVGELSGGQQAQVALALAIAKRPEVLILDEPAAALDPLARREFLQALMEAVVERELTVLMSSHLLADLERVCDRLVVLASGGVQLNGPLDEIVASHRLLVGPPGDDAAVARVHQVVQTRHTSRQTTLLVRANGHVYDAHWQIEDVALEEIVLAYLQHPEQEVVA</sequence>
<keyword evidence="1" id="KW-0813">Transport</keyword>
<proteinExistence type="predicted"/>
<dbReference type="GO" id="GO:0016887">
    <property type="term" value="F:ATP hydrolysis activity"/>
    <property type="evidence" value="ECO:0007669"/>
    <property type="project" value="InterPro"/>
</dbReference>
<protein>
    <submittedName>
        <fullName evidence="5">ABC transporter ATP-binding protein</fullName>
    </submittedName>
</protein>
<dbReference type="Proteomes" id="UP001147653">
    <property type="component" value="Unassembled WGS sequence"/>
</dbReference>
<evidence type="ECO:0000313" key="5">
    <source>
        <dbReference type="EMBL" id="MDA0184077.1"/>
    </source>
</evidence>
<organism evidence="5 6">
    <name type="scientific">Solirubrobacter phytolaccae</name>
    <dbReference type="NCBI Taxonomy" id="1404360"/>
    <lineage>
        <taxon>Bacteria</taxon>
        <taxon>Bacillati</taxon>
        <taxon>Actinomycetota</taxon>
        <taxon>Thermoleophilia</taxon>
        <taxon>Solirubrobacterales</taxon>
        <taxon>Solirubrobacteraceae</taxon>
        <taxon>Solirubrobacter</taxon>
    </lineage>
</organism>
<dbReference type="Pfam" id="PF00005">
    <property type="entry name" value="ABC_tran"/>
    <property type="match status" value="1"/>
</dbReference>
<dbReference type="CDD" id="cd03230">
    <property type="entry name" value="ABC_DR_subfamily_A"/>
    <property type="match status" value="1"/>
</dbReference>
<comment type="caution">
    <text evidence="5">The sequence shown here is derived from an EMBL/GenBank/DDBJ whole genome shotgun (WGS) entry which is preliminary data.</text>
</comment>
<evidence type="ECO:0000259" key="4">
    <source>
        <dbReference type="PROSITE" id="PS50893"/>
    </source>
</evidence>
<keyword evidence="3 5" id="KW-0067">ATP-binding</keyword>
<dbReference type="SMART" id="SM00382">
    <property type="entry name" value="AAA"/>
    <property type="match status" value="1"/>
</dbReference>